<dbReference type="GO" id="GO:0005829">
    <property type="term" value="C:cytosol"/>
    <property type="evidence" value="ECO:0007669"/>
    <property type="project" value="TreeGrafter"/>
</dbReference>
<reference evidence="2 3" key="1">
    <citation type="journal article" date="2016" name="Nat. Commun.">
        <title>Thousands of microbial genomes shed light on interconnected biogeochemical processes in an aquifer system.</title>
        <authorList>
            <person name="Anantharaman K."/>
            <person name="Brown C.T."/>
            <person name="Hug L.A."/>
            <person name="Sharon I."/>
            <person name="Castelle C.J."/>
            <person name="Probst A.J."/>
            <person name="Thomas B.C."/>
            <person name="Singh A."/>
            <person name="Wilkins M.J."/>
            <person name="Karaoz U."/>
            <person name="Brodie E.L."/>
            <person name="Williams K.H."/>
            <person name="Hubbard S.S."/>
            <person name="Banfield J.F."/>
        </authorList>
    </citation>
    <scope>NUCLEOTIDE SEQUENCE [LARGE SCALE GENOMIC DNA]</scope>
</reference>
<dbReference type="GO" id="GO:0008408">
    <property type="term" value="F:3'-5' exonuclease activity"/>
    <property type="evidence" value="ECO:0007669"/>
    <property type="project" value="TreeGrafter"/>
</dbReference>
<comment type="caution">
    <text evidence="2">The sequence shown here is derived from an EMBL/GenBank/DDBJ whole genome shotgun (WGS) entry which is preliminary data.</text>
</comment>
<dbReference type="GO" id="GO:0003887">
    <property type="term" value="F:DNA-directed DNA polymerase activity"/>
    <property type="evidence" value="ECO:0007669"/>
    <property type="project" value="InterPro"/>
</dbReference>
<evidence type="ECO:0000259" key="1">
    <source>
        <dbReference type="SMART" id="SM00479"/>
    </source>
</evidence>
<dbReference type="GO" id="GO:0003677">
    <property type="term" value="F:DNA binding"/>
    <property type="evidence" value="ECO:0007669"/>
    <property type="project" value="InterPro"/>
</dbReference>
<protein>
    <recommendedName>
        <fullName evidence="1">Exonuclease domain-containing protein</fullName>
    </recommendedName>
</protein>
<sequence>MPAKNKISQLIRLKKPLVIFDLETTGLSVNYDRIIEIAYLKIWPDGRTEKGDLFLNPEMKIPAEASAVHGIADDQVKNMPTFRERAEEFWRIFKDSSYSGFNVLSFDLPFLKREFLRAGKDFDYASAKIIDAKVIYHFMEPRTLAAAYKFYCKTEHVEAHNALADVEATAKILTKQLEKYNETRDWDFIYRIHHASDDRFVDNDRKFYWRDGQAYFAFSKYKDRSLAEIVLIDQGFLNWILGTDFSEETKDIIRKALNGELPKKIKDIN</sequence>
<dbReference type="NCBIfam" id="TIGR00573">
    <property type="entry name" value="dnaq"/>
    <property type="match status" value="1"/>
</dbReference>
<dbReference type="PANTHER" id="PTHR30231">
    <property type="entry name" value="DNA POLYMERASE III SUBUNIT EPSILON"/>
    <property type="match status" value="1"/>
</dbReference>
<dbReference type="AlphaFoldDB" id="A0A1F5T128"/>
<evidence type="ECO:0000313" key="2">
    <source>
        <dbReference type="EMBL" id="OGF32171.1"/>
    </source>
</evidence>
<dbReference type="GO" id="GO:0045004">
    <property type="term" value="P:DNA replication proofreading"/>
    <property type="evidence" value="ECO:0007669"/>
    <property type="project" value="TreeGrafter"/>
</dbReference>
<dbReference type="EMBL" id="MFFY01000001">
    <property type="protein sequence ID" value="OGF32171.1"/>
    <property type="molecule type" value="Genomic_DNA"/>
</dbReference>
<dbReference type="Gene3D" id="3.30.420.10">
    <property type="entry name" value="Ribonuclease H-like superfamily/Ribonuclease H"/>
    <property type="match status" value="1"/>
</dbReference>
<dbReference type="Pfam" id="PF00929">
    <property type="entry name" value="RNase_T"/>
    <property type="match status" value="1"/>
</dbReference>
<gene>
    <name evidence="2" type="ORF">A3H09_01550</name>
</gene>
<dbReference type="InterPro" id="IPR036397">
    <property type="entry name" value="RNaseH_sf"/>
</dbReference>
<dbReference type="Proteomes" id="UP000176915">
    <property type="component" value="Unassembled WGS sequence"/>
</dbReference>
<name>A0A1F5T128_9BACT</name>
<dbReference type="PANTHER" id="PTHR30231:SF41">
    <property type="entry name" value="DNA POLYMERASE III SUBUNIT EPSILON"/>
    <property type="match status" value="1"/>
</dbReference>
<dbReference type="CDD" id="cd06127">
    <property type="entry name" value="DEDDh"/>
    <property type="match status" value="1"/>
</dbReference>
<organism evidence="2 3">
    <name type="scientific">Candidatus Falkowbacteria bacterium RIFCSPLOWO2_12_FULL_45_13</name>
    <dbReference type="NCBI Taxonomy" id="1797991"/>
    <lineage>
        <taxon>Bacteria</taxon>
        <taxon>Candidatus Falkowiibacteriota</taxon>
    </lineage>
</organism>
<feature type="domain" description="Exonuclease" evidence="1">
    <location>
        <begin position="16"/>
        <end position="182"/>
    </location>
</feature>
<dbReference type="InterPro" id="IPR006054">
    <property type="entry name" value="DnaQ"/>
</dbReference>
<dbReference type="InterPro" id="IPR012337">
    <property type="entry name" value="RNaseH-like_sf"/>
</dbReference>
<dbReference type="InterPro" id="IPR013520">
    <property type="entry name" value="Ribonucl_H"/>
</dbReference>
<accession>A0A1F5T128</accession>
<evidence type="ECO:0000313" key="3">
    <source>
        <dbReference type="Proteomes" id="UP000176915"/>
    </source>
</evidence>
<dbReference type="SUPFAM" id="SSF53098">
    <property type="entry name" value="Ribonuclease H-like"/>
    <property type="match status" value="1"/>
</dbReference>
<proteinExistence type="predicted"/>
<dbReference type="SMART" id="SM00479">
    <property type="entry name" value="EXOIII"/>
    <property type="match status" value="1"/>
</dbReference>